<sequence>NLGLPCSSSDTAYIMYTSGSTGRPKGVMTPHRAISRLVINSGYADIDANDCVAMAANPAFDAITFEVWAPLVNGGRLVVIDTDTFANPHLLANAITRHGINTMWLTMALFNQYVHTIGYALANLKHLLCGGEQGNLETFEALRQLGGPQHLINGYGPTETTTFAATYEAKSTDDKLERLPIGRPIGNTRLYVLDNYGQPVPVGVVGELYIGGDGVANGYLNLPELTAERFLPDPFSGAPNARMYRSGDLVKHLPDGNLVFLGRNDNQVKIRGFRIELDEIEARLVEHEIIREAVVVVIGSGEHRRLVA</sequence>
<evidence type="ECO:0000256" key="2">
    <source>
        <dbReference type="ARBA" id="ARBA00022553"/>
    </source>
</evidence>
<protein>
    <recommendedName>
        <fullName evidence="3">AMP-dependent synthetase/ligase domain-containing protein</fullName>
    </recommendedName>
</protein>
<dbReference type="InterPro" id="IPR045851">
    <property type="entry name" value="AMP-bd_C_sf"/>
</dbReference>
<dbReference type="AlphaFoldDB" id="A0A9P6K8M6"/>
<organism evidence="4 5">
    <name type="scientific">Lunasporangiospora selenospora</name>
    <dbReference type="NCBI Taxonomy" id="979761"/>
    <lineage>
        <taxon>Eukaryota</taxon>
        <taxon>Fungi</taxon>
        <taxon>Fungi incertae sedis</taxon>
        <taxon>Mucoromycota</taxon>
        <taxon>Mortierellomycotina</taxon>
        <taxon>Mortierellomycetes</taxon>
        <taxon>Mortierellales</taxon>
        <taxon>Mortierellaceae</taxon>
        <taxon>Lunasporangiospora</taxon>
    </lineage>
</organism>
<dbReference type="InterPro" id="IPR000873">
    <property type="entry name" value="AMP-dep_synth/lig_dom"/>
</dbReference>
<dbReference type="Gene3D" id="3.40.50.12780">
    <property type="entry name" value="N-terminal domain of ligase-like"/>
    <property type="match status" value="1"/>
</dbReference>
<dbReference type="Proteomes" id="UP000780801">
    <property type="component" value="Unassembled WGS sequence"/>
</dbReference>
<dbReference type="FunFam" id="2.30.38.10:FF:000001">
    <property type="entry name" value="Non-ribosomal peptide synthetase PvdI"/>
    <property type="match status" value="1"/>
</dbReference>
<gene>
    <name evidence="4" type="ORF">BGW38_009441</name>
</gene>
<keyword evidence="2" id="KW-0597">Phosphoprotein</keyword>
<dbReference type="Pfam" id="PF00501">
    <property type="entry name" value="AMP-binding"/>
    <property type="match status" value="1"/>
</dbReference>
<dbReference type="InterPro" id="IPR020459">
    <property type="entry name" value="AMP-binding"/>
</dbReference>
<dbReference type="Gene3D" id="3.30.300.30">
    <property type="match status" value="1"/>
</dbReference>
<dbReference type="GO" id="GO:0005829">
    <property type="term" value="C:cytosol"/>
    <property type="evidence" value="ECO:0007669"/>
    <property type="project" value="TreeGrafter"/>
</dbReference>
<feature type="non-terminal residue" evidence="4">
    <location>
        <position position="308"/>
    </location>
</feature>
<feature type="non-terminal residue" evidence="4">
    <location>
        <position position="1"/>
    </location>
</feature>
<evidence type="ECO:0000313" key="5">
    <source>
        <dbReference type="Proteomes" id="UP000780801"/>
    </source>
</evidence>
<dbReference type="InterPro" id="IPR042099">
    <property type="entry name" value="ANL_N_sf"/>
</dbReference>
<name>A0A9P6K8M6_9FUNG</name>
<dbReference type="GO" id="GO:0031177">
    <property type="term" value="F:phosphopantetheine binding"/>
    <property type="evidence" value="ECO:0007669"/>
    <property type="project" value="TreeGrafter"/>
</dbReference>
<dbReference type="PRINTS" id="PR00154">
    <property type="entry name" value="AMPBINDING"/>
</dbReference>
<dbReference type="SUPFAM" id="SSF56801">
    <property type="entry name" value="Acetyl-CoA synthetase-like"/>
    <property type="match status" value="1"/>
</dbReference>
<dbReference type="NCBIfam" id="TIGR01733">
    <property type="entry name" value="AA-adenyl-dom"/>
    <property type="match status" value="1"/>
</dbReference>
<keyword evidence="5" id="KW-1185">Reference proteome</keyword>
<dbReference type="InterPro" id="IPR010071">
    <property type="entry name" value="AA_adenyl_dom"/>
</dbReference>
<evidence type="ECO:0000313" key="4">
    <source>
        <dbReference type="EMBL" id="KAF9552734.1"/>
    </source>
</evidence>
<dbReference type="PROSITE" id="PS00455">
    <property type="entry name" value="AMP_BINDING"/>
    <property type="match status" value="1"/>
</dbReference>
<proteinExistence type="predicted"/>
<reference evidence="4" key="1">
    <citation type="journal article" date="2020" name="Fungal Divers.">
        <title>Resolving the Mortierellaceae phylogeny through synthesis of multi-gene phylogenetics and phylogenomics.</title>
        <authorList>
            <person name="Vandepol N."/>
            <person name="Liber J."/>
            <person name="Desiro A."/>
            <person name="Na H."/>
            <person name="Kennedy M."/>
            <person name="Barry K."/>
            <person name="Grigoriev I.V."/>
            <person name="Miller A.N."/>
            <person name="O'Donnell K."/>
            <person name="Stajich J.E."/>
            <person name="Bonito G."/>
        </authorList>
    </citation>
    <scope>NUCLEOTIDE SEQUENCE</scope>
    <source>
        <strain evidence="4">KOD1015</strain>
    </source>
</reference>
<evidence type="ECO:0000256" key="1">
    <source>
        <dbReference type="ARBA" id="ARBA00022450"/>
    </source>
</evidence>
<dbReference type="GO" id="GO:0043041">
    <property type="term" value="P:amino acid activation for nonribosomal peptide biosynthetic process"/>
    <property type="evidence" value="ECO:0007669"/>
    <property type="project" value="TreeGrafter"/>
</dbReference>
<dbReference type="EMBL" id="JAABOA010006959">
    <property type="protein sequence ID" value="KAF9552734.1"/>
    <property type="molecule type" value="Genomic_DNA"/>
</dbReference>
<dbReference type="GO" id="GO:0044550">
    <property type="term" value="P:secondary metabolite biosynthetic process"/>
    <property type="evidence" value="ECO:0007669"/>
    <property type="project" value="TreeGrafter"/>
</dbReference>
<dbReference type="InterPro" id="IPR020845">
    <property type="entry name" value="AMP-binding_CS"/>
</dbReference>
<dbReference type="OrthoDB" id="329835at2759"/>
<evidence type="ECO:0000259" key="3">
    <source>
        <dbReference type="Pfam" id="PF00501"/>
    </source>
</evidence>
<dbReference type="PANTHER" id="PTHR45527:SF1">
    <property type="entry name" value="FATTY ACID SYNTHASE"/>
    <property type="match status" value="1"/>
</dbReference>
<dbReference type="PANTHER" id="PTHR45527">
    <property type="entry name" value="NONRIBOSOMAL PEPTIDE SYNTHETASE"/>
    <property type="match status" value="1"/>
</dbReference>
<accession>A0A9P6K8M6</accession>
<feature type="domain" description="AMP-dependent synthetase/ligase" evidence="3">
    <location>
        <begin position="6"/>
        <end position="220"/>
    </location>
</feature>
<keyword evidence="1" id="KW-0596">Phosphopantetheine</keyword>
<comment type="caution">
    <text evidence="4">The sequence shown here is derived from an EMBL/GenBank/DDBJ whole genome shotgun (WGS) entry which is preliminary data.</text>
</comment>